<evidence type="ECO:0000313" key="3">
    <source>
        <dbReference type="Proteomes" id="UP000002624"/>
    </source>
</evidence>
<dbReference type="HOGENOM" id="CLU_1467788_0_0_1"/>
<feature type="region of interest" description="Disordered" evidence="1">
    <location>
        <begin position="159"/>
        <end position="184"/>
    </location>
</feature>
<dbReference type="EMBL" id="GG692431">
    <property type="protein sequence ID" value="EER38369.1"/>
    <property type="molecule type" value="Genomic_DNA"/>
</dbReference>
<dbReference type="VEuPathDB" id="FungiDB:HCDG_07238"/>
<evidence type="ECO:0000256" key="1">
    <source>
        <dbReference type="SAM" id="MobiDB-lite"/>
    </source>
</evidence>
<feature type="region of interest" description="Disordered" evidence="1">
    <location>
        <begin position="59"/>
        <end position="108"/>
    </location>
</feature>
<evidence type="ECO:0000313" key="2">
    <source>
        <dbReference type="EMBL" id="EER38369.1"/>
    </source>
</evidence>
<feature type="compositionally biased region" description="Polar residues" evidence="1">
    <location>
        <begin position="71"/>
        <end position="85"/>
    </location>
</feature>
<name>C6HMC2_AJECH</name>
<proteinExistence type="predicted"/>
<accession>C6HMC2</accession>
<reference evidence="3" key="1">
    <citation type="submission" date="2009-05" db="EMBL/GenBank/DDBJ databases">
        <title>The genome sequence of Ajellomyces capsulatus strain H143.</title>
        <authorList>
            <person name="Champion M."/>
            <person name="Cuomo C.A."/>
            <person name="Ma L.-J."/>
            <person name="Henn M.R."/>
            <person name="Sil A."/>
            <person name="Goldman B."/>
            <person name="Young S.K."/>
            <person name="Kodira C.D."/>
            <person name="Zeng Q."/>
            <person name="Koehrsen M."/>
            <person name="Alvarado L."/>
            <person name="Berlin A.M."/>
            <person name="Borenstein D."/>
            <person name="Chen Z."/>
            <person name="Engels R."/>
            <person name="Freedman E."/>
            <person name="Gellesch M."/>
            <person name="Goldberg J."/>
            <person name="Griggs A."/>
            <person name="Gujja S."/>
            <person name="Heiman D.I."/>
            <person name="Hepburn T.A."/>
            <person name="Howarth C."/>
            <person name="Jen D."/>
            <person name="Larson L."/>
            <person name="Lewis B."/>
            <person name="Mehta T."/>
            <person name="Park D."/>
            <person name="Pearson M."/>
            <person name="Roberts A."/>
            <person name="Saif S."/>
            <person name="Shea T.D."/>
            <person name="Shenoy N."/>
            <person name="Sisk P."/>
            <person name="Stolte C."/>
            <person name="Sykes S."/>
            <person name="Walk T."/>
            <person name="White J."/>
            <person name="Yandava C."/>
            <person name="Klein B."/>
            <person name="McEwen J.G."/>
            <person name="Puccia R."/>
            <person name="Goldman G.H."/>
            <person name="Felipe M.S."/>
            <person name="Nino-Vega G."/>
            <person name="San-Blas G."/>
            <person name="Taylor J.W."/>
            <person name="Mendoza L."/>
            <person name="Galagan J.E."/>
            <person name="Nusbaum C."/>
            <person name="Birren B.W."/>
        </authorList>
    </citation>
    <scope>NUCLEOTIDE SEQUENCE [LARGE SCALE GENOMIC DNA]</scope>
    <source>
        <strain evidence="3">H143</strain>
    </source>
</reference>
<organism evidence="2 3">
    <name type="scientific">Ajellomyces capsulatus (strain H143)</name>
    <name type="common">Darling's disease fungus</name>
    <name type="synonym">Histoplasma capsulatum</name>
    <dbReference type="NCBI Taxonomy" id="544712"/>
    <lineage>
        <taxon>Eukaryota</taxon>
        <taxon>Fungi</taxon>
        <taxon>Dikarya</taxon>
        <taxon>Ascomycota</taxon>
        <taxon>Pezizomycotina</taxon>
        <taxon>Eurotiomycetes</taxon>
        <taxon>Eurotiomycetidae</taxon>
        <taxon>Onygenales</taxon>
        <taxon>Ajellomycetaceae</taxon>
        <taxon>Histoplasma</taxon>
    </lineage>
</organism>
<gene>
    <name evidence="2" type="ORF">HCDG_07238</name>
</gene>
<dbReference type="AlphaFoldDB" id="C6HMC2"/>
<protein>
    <submittedName>
        <fullName evidence="2">Uncharacterized protein</fullName>
    </submittedName>
</protein>
<sequence>MDRVRGRADCRRQDGGWCWWLRAAFAGRYGLVPFRLSLEDERNRGSSFLIFGVPSKTERGQLPATARDGSRQSGASGKGGTTNATIPDPPDPGTLSDQATEDTVTGRSCVPARENLRQYCNIKKGRKGMAKTHRRLFANTPPQITAETVRGLTMEGFAVDRGPATKGSHSWAEPLSPSAEDHEE</sequence>
<feature type="compositionally biased region" description="Polar residues" evidence="1">
    <location>
        <begin position="95"/>
        <end position="106"/>
    </location>
</feature>
<dbReference type="Proteomes" id="UP000002624">
    <property type="component" value="Unassembled WGS sequence"/>
</dbReference>